<feature type="domain" description="DUF4314" evidence="1">
    <location>
        <begin position="5"/>
        <end position="72"/>
    </location>
</feature>
<evidence type="ECO:0000313" key="2">
    <source>
        <dbReference type="EMBL" id="MPM21604.1"/>
    </source>
</evidence>
<protein>
    <recommendedName>
        <fullName evidence="1">DUF4314 domain-containing protein</fullName>
    </recommendedName>
</protein>
<dbReference type="EMBL" id="VSSQ01003624">
    <property type="protein sequence ID" value="MPM21604.1"/>
    <property type="molecule type" value="Genomic_DNA"/>
</dbReference>
<gene>
    <name evidence="2" type="ORF">SDC9_68048</name>
</gene>
<name>A0A644Y5Z9_9ZZZZ</name>
<organism evidence="2">
    <name type="scientific">bioreactor metagenome</name>
    <dbReference type="NCBI Taxonomy" id="1076179"/>
    <lineage>
        <taxon>unclassified sequences</taxon>
        <taxon>metagenomes</taxon>
        <taxon>ecological metagenomes</taxon>
    </lineage>
</organism>
<proteinExistence type="predicted"/>
<dbReference type="InterPro" id="IPR025463">
    <property type="entry name" value="DUF4314"/>
</dbReference>
<evidence type="ECO:0000259" key="1">
    <source>
        <dbReference type="Pfam" id="PF14192"/>
    </source>
</evidence>
<reference evidence="2" key="1">
    <citation type="submission" date="2019-08" db="EMBL/GenBank/DDBJ databases">
        <authorList>
            <person name="Kucharzyk K."/>
            <person name="Murdoch R.W."/>
            <person name="Higgins S."/>
            <person name="Loffler F."/>
        </authorList>
    </citation>
    <scope>NUCLEOTIDE SEQUENCE</scope>
</reference>
<sequence length="241" mass="27743">MKQHPKWVEFMREQYPLGTRIRLTEMRDPYAPVPPGTEGTVIHIDDACQFHMKWDNGRTLALIPGVDHFSVIPQPLQTLKLYMPLTVTTYERNKWGDLEDDPIELDNREILKCADNILAGLVRERRPEEAERGLMTYYGDEDSMSRKVQSYVFTVEKINGRLMGVAECQIRGELTEKELGWLKENISGQASDGFGEGLEQRPIKTEDGEIYVSLWSSDKRWSIMTQDELAQSQRMGGMTLE</sequence>
<accession>A0A644Y5Z9</accession>
<comment type="caution">
    <text evidence="2">The sequence shown here is derived from an EMBL/GenBank/DDBJ whole genome shotgun (WGS) entry which is preliminary data.</text>
</comment>
<dbReference type="Pfam" id="PF14192">
    <property type="entry name" value="DUF4314"/>
    <property type="match status" value="1"/>
</dbReference>
<dbReference type="AlphaFoldDB" id="A0A644Y5Z9"/>